<dbReference type="AlphaFoldDB" id="A0A3S0GY37"/>
<keyword evidence="5" id="KW-1185">Reference proteome</keyword>
<gene>
    <name evidence="4" type="primary">paaI</name>
    <name evidence="4" type="ORF">EJP69_11685</name>
</gene>
<dbReference type="InterPro" id="IPR003736">
    <property type="entry name" value="PAAI_dom"/>
</dbReference>
<keyword evidence="2" id="KW-0378">Hydrolase</keyword>
<dbReference type="InterPro" id="IPR011973">
    <property type="entry name" value="PaaD"/>
</dbReference>
<evidence type="ECO:0000313" key="4">
    <source>
        <dbReference type="EMBL" id="RTQ35044.1"/>
    </source>
</evidence>
<evidence type="ECO:0000256" key="1">
    <source>
        <dbReference type="ARBA" id="ARBA00008324"/>
    </source>
</evidence>
<comment type="similarity">
    <text evidence="1">Belongs to the thioesterase PaaI family.</text>
</comment>
<comment type="caution">
    <text evidence="4">The sequence shown here is derived from an EMBL/GenBank/DDBJ whole genome shotgun (WGS) entry which is preliminary data.</text>
</comment>
<reference evidence="4 5" key="1">
    <citation type="submission" date="2018-12" db="EMBL/GenBank/DDBJ databases">
        <title>The genome of Variovorax gossypii DSM 100435.</title>
        <authorList>
            <person name="Gao J."/>
            <person name="Sun J."/>
        </authorList>
    </citation>
    <scope>NUCLEOTIDE SEQUENCE [LARGE SCALE GENOMIC DNA]</scope>
    <source>
        <strain evidence="4 5">DSM 100435</strain>
    </source>
</reference>
<dbReference type="SUPFAM" id="SSF54637">
    <property type="entry name" value="Thioesterase/thiol ester dehydrase-isomerase"/>
    <property type="match status" value="1"/>
</dbReference>
<dbReference type="EMBL" id="RXOE01000002">
    <property type="protein sequence ID" value="RTQ35044.1"/>
    <property type="molecule type" value="Genomic_DNA"/>
</dbReference>
<sequence>MADTVSSSRTPQQTAEYVRDGMFANDNASKGLGMRIVEVGPGQATIEMRVRTDMLNGHAICHGGFMATLADSTFAFACNSYDELTVASGFAIDFIAPAREGDVLTARCHEVSKAGRTGVYDTEITNQRGERIAIFRGRSYTAKGRPAVPNAAAA</sequence>
<dbReference type="Proteomes" id="UP000267418">
    <property type="component" value="Unassembled WGS sequence"/>
</dbReference>
<proteinExistence type="inferred from homology"/>
<dbReference type="Gene3D" id="3.10.129.10">
    <property type="entry name" value="Hotdog Thioesterase"/>
    <property type="match status" value="1"/>
</dbReference>
<dbReference type="GO" id="GO:0016289">
    <property type="term" value="F:acyl-CoA hydrolase activity"/>
    <property type="evidence" value="ECO:0007669"/>
    <property type="project" value="UniProtKB-ARBA"/>
</dbReference>
<dbReference type="InterPro" id="IPR029069">
    <property type="entry name" value="HotDog_dom_sf"/>
</dbReference>
<dbReference type="InterPro" id="IPR052723">
    <property type="entry name" value="Acyl-CoA_thioesterase_PaaI"/>
</dbReference>
<dbReference type="InterPro" id="IPR006683">
    <property type="entry name" value="Thioestr_dom"/>
</dbReference>
<organism evidence="4 5">
    <name type="scientific">Variovorax gossypii</name>
    <dbReference type="NCBI Taxonomy" id="1679495"/>
    <lineage>
        <taxon>Bacteria</taxon>
        <taxon>Pseudomonadati</taxon>
        <taxon>Pseudomonadota</taxon>
        <taxon>Betaproteobacteria</taxon>
        <taxon>Burkholderiales</taxon>
        <taxon>Comamonadaceae</taxon>
        <taxon>Variovorax</taxon>
    </lineage>
</organism>
<dbReference type="PANTHER" id="PTHR42856">
    <property type="entry name" value="ACYL-COENZYME A THIOESTERASE PAAI"/>
    <property type="match status" value="1"/>
</dbReference>
<dbReference type="CDD" id="cd03443">
    <property type="entry name" value="PaaI_thioesterase"/>
    <property type="match status" value="1"/>
</dbReference>
<evidence type="ECO:0000313" key="5">
    <source>
        <dbReference type="Proteomes" id="UP000267418"/>
    </source>
</evidence>
<dbReference type="RefSeq" id="WP_093196211.1">
    <property type="nucleotide sequence ID" value="NZ_RXOE01000002.1"/>
</dbReference>
<evidence type="ECO:0000256" key="2">
    <source>
        <dbReference type="ARBA" id="ARBA00022801"/>
    </source>
</evidence>
<dbReference type="FunFam" id="3.10.129.10:FF:000022">
    <property type="entry name" value="Phenylacetic acid degradation protein"/>
    <property type="match status" value="1"/>
</dbReference>
<feature type="domain" description="Thioesterase" evidence="3">
    <location>
        <begin position="60"/>
        <end position="132"/>
    </location>
</feature>
<evidence type="ECO:0000259" key="3">
    <source>
        <dbReference type="Pfam" id="PF03061"/>
    </source>
</evidence>
<dbReference type="OrthoDB" id="32575at2"/>
<accession>A0A3S0GY37</accession>
<dbReference type="NCBIfam" id="TIGR02286">
    <property type="entry name" value="PaaD"/>
    <property type="match status" value="1"/>
</dbReference>
<dbReference type="PANTHER" id="PTHR42856:SF1">
    <property type="entry name" value="ACYL-COENZYME A THIOESTERASE PAAI"/>
    <property type="match status" value="1"/>
</dbReference>
<protein>
    <submittedName>
        <fullName evidence="4">Hydroxyphenylacetyl-CoA thioesterase PaaI</fullName>
    </submittedName>
</protein>
<dbReference type="NCBIfam" id="TIGR00369">
    <property type="entry name" value="unchar_dom_1"/>
    <property type="match status" value="1"/>
</dbReference>
<dbReference type="Pfam" id="PF03061">
    <property type="entry name" value="4HBT"/>
    <property type="match status" value="1"/>
</dbReference>
<name>A0A3S0GY37_9BURK</name>